<dbReference type="Pfam" id="PF22317">
    <property type="entry name" value="PolB_N"/>
    <property type="match status" value="1"/>
</dbReference>
<keyword evidence="20" id="KW-1185">Reference proteome</keyword>
<dbReference type="FunFam" id="3.60.21.50:FF:000003">
    <property type="entry name" value="DNA polymerase II small subunit"/>
    <property type="match status" value="1"/>
</dbReference>
<reference evidence="19 20" key="1">
    <citation type="submission" date="2016-03" db="EMBL/GenBank/DDBJ databases">
        <title>Complete genome sequence of Thermococcus gorgonarius.</title>
        <authorList>
            <person name="Oger P.M."/>
        </authorList>
    </citation>
    <scope>NUCLEOTIDE SEQUENCE [LARGE SCALE GENOMIC DNA]</scope>
    <source>
        <strain evidence="19 20">W-12</strain>
    </source>
</reference>
<feature type="domain" description="DNA polymerase alpha/delta/epsilon subunit B" evidence="17">
    <location>
        <begin position="422"/>
        <end position="625"/>
    </location>
</feature>
<keyword evidence="8 15" id="KW-0378">Hydrolase</keyword>
<dbReference type="AlphaFoldDB" id="A0A2Z2M8S6"/>
<comment type="catalytic activity">
    <reaction evidence="14 15">
        <text>DNA(n) + a 2'-deoxyribonucleoside 5'-triphosphate = DNA(n+1) + diphosphate</text>
        <dbReference type="Rhea" id="RHEA:22508"/>
        <dbReference type="Rhea" id="RHEA-COMP:17339"/>
        <dbReference type="Rhea" id="RHEA-COMP:17340"/>
        <dbReference type="ChEBI" id="CHEBI:33019"/>
        <dbReference type="ChEBI" id="CHEBI:61560"/>
        <dbReference type="ChEBI" id="CHEBI:173112"/>
        <dbReference type="EC" id="2.7.7.7"/>
    </reaction>
</comment>
<dbReference type="Gene3D" id="3.60.21.50">
    <property type="match status" value="1"/>
</dbReference>
<dbReference type="GO" id="GO:0008310">
    <property type="term" value="F:single-stranded DNA 3'-5' DNA exonuclease activity"/>
    <property type="evidence" value="ECO:0007669"/>
    <property type="project" value="UniProtKB-EC"/>
</dbReference>
<dbReference type="EMBL" id="CP014855">
    <property type="protein sequence ID" value="ASJ01753.1"/>
    <property type="molecule type" value="Genomic_DNA"/>
</dbReference>
<feature type="compositionally biased region" description="Polar residues" evidence="16">
    <location>
        <begin position="83"/>
        <end position="110"/>
    </location>
</feature>
<gene>
    <name evidence="15" type="primary">polB</name>
    <name evidence="19" type="ORF">A3K92_09060</name>
</gene>
<evidence type="ECO:0000313" key="19">
    <source>
        <dbReference type="EMBL" id="ASJ01753.1"/>
    </source>
</evidence>
<keyword evidence="10 15" id="KW-0239">DNA-directed DNA polymerase</keyword>
<evidence type="ECO:0000256" key="7">
    <source>
        <dbReference type="ARBA" id="ARBA00022722"/>
    </source>
</evidence>
<dbReference type="Gene3D" id="2.40.50.140">
    <property type="entry name" value="Nucleic acid-binding proteins"/>
    <property type="match status" value="1"/>
</dbReference>
<keyword evidence="7 15" id="KW-0540">Nuclease</keyword>
<evidence type="ECO:0000256" key="9">
    <source>
        <dbReference type="ARBA" id="ARBA00022839"/>
    </source>
</evidence>
<evidence type="ECO:0000313" key="20">
    <source>
        <dbReference type="Proteomes" id="UP000250134"/>
    </source>
</evidence>
<dbReference type="InterPro" id="IPR024826">
    <property type="entry name" value="DNA_pol_delta/II_ssu"/>
</dbReference>
<keyword evidence="11 15" id="KW-0238">DNA-binding</keyword>
<evidence type="ECO:0000256" key="13">
    <source>
        <dbReference type="ARBA" id="ARBA00024817"/>
    </source>
</evidence>
<evidence type="ECO:0000259" key="18">
    <source>
        <dbReference type="Pfam" id="PF22317"/>
    </source>
</evidence>
<evidence type="ECO:0000256" key="3">
    <source>
        <dbReference type="ARBA" id="ARBA00011315"/>
    </source>
</evidence>
<dbReference type="GO" id="GO:0003677">
    <property type="term" value="F:DNA binding"/>
    <property type="evidence" value="ECO:0007669"/>
    <property type="project" value="UniProtKB-UniRule"/>
</dbReference>
<comment type="similarity">
    <text evidence="2 15">Belongs to the DNA polymerase delta/II small subunit family.</text>
</comment>
<feature type="domain" description="DNA polymerase II small subunit N-terminal" evidence="18">
    <location>
        <begin position="3"/>
        <end position="56"/>
    </location>
</feature>
<dbReference type="HAMAP" id="MF_00325">
    <property type="entry name" value="DNApol_II_A_arch"/>
    <property type="match status" value="1"/>
</dbReference>
<keyword evidence="4 15" id="KW-0808">Transferase</keyword>
<dbReference type="KEGG" id="tgg:A3K92_09060"/>
<feature type="region of interest" description="Disordered" evidence="16">
    <location>
        <begin position="65"/>
        <end position="130"/>
    </location>
</feature>
<sequence length="688" mass="77020">MLVEDLIKNRYLITPPAYYLLEPHYKKDFTLAELIKFAKSAGTFVIDLTLAEEFLKEKGLISGGATEEIENEESQMEEETGELTSVSSRDISLSQPDSVLQASESSPNEDSTGEVGGYISTGKPLQSGTFGTSSEVLEAYEDQNYGGESFVSTGIEDTENLHEDAVDGEISEDVPVEIPEEDDEDEVLLEPEPENEYLDYSNGENGNGDTSPRIVYGDYGIPIAYVEEEVPEEETKSYSVYSDVQITPKENFHYLAAKIEGDYAVVFDVKNVKLNPPKAKNASGKEGELLVEAYRSMFISRLRKMRRIFRENPEIGGIIDIGKLSYIRPDGEITVVGLVNSKKETSKGYVLEIEDATGTVKVFVNRDREDSKKVMEIMHDSVIAVTGRYSGRGMIFAERIYLPDVPKFRRKHEPLKEKVYAVLLSDIHVGSKKFCEEAFIKFLDWLNGDVENEAHAELVSRIKYMILGGDVVDGIGIYPGQYDELAIPDIFDQYEALANLLRNVPKHIHMFIGPGNHDAARTALPQPGFYEEYARPIFRLKNATIISNPAVIRLHGRDFLVAHGRGIEDVVNEIPNRSHHRPAEAMVNLLKLRHLAPTFGGKVPIAPDPDDLLVIESVPDLFQAGHVHVMEYRIYNGVFVINSGTWQAQTEFQKMVNIVPTPARVPIIDVETARLRAVIRFDQFCEGV</sequence>
<evidence type="ECO:0000256" key="8">
    <source>
        <dbReference type="ARBA" id="ARBA00022801"/>
    </source>
</evidence>
<accession>A0A2Z2M8S6</accession>
<dbReference type="EC" id="3.1.11.1" evidence="15"/>
<evidence type="ECO:0000256" key="2">
    <source>
        <dbReference type="ARBA" id="ARBA00006035"/>
    </source>
</evidence>
<dbReference type="InterPro" id="IPR054750">
    <property type="entry name" value="PolB_N"/>
</dbReference>
<proteinExistence type="inferred from homology"/>
<keyword evidence="6 15" id="KW-0235">DNA replication</keyword>
<evidence type="ECO:0000256" key="6">
    <source>
        <dbReference type="ARBA" id="ARBA00022705"/>
    </source>
</evidence>
<name>A0A2Z2M8S6_THEGO</name>
<feature type="compositionally biased region" description="Acidic residues" evidence="16">
    <location>
        <begin position="67"/>
        <end position="81"/>
    </location>
</feature>
<dbReference type="InterPro" id="IPR012340">
    <property type="entry name" value="NA-bd_OB-fold"/>
</dbReference>
<dbReference type="SUPFAM" id="SSF56300">
    <property type="entry name" value="Metallo-dependent phosphatases"/>
    <property type="match status" value="1"/>
</dbReference>
<dbReference type="CDD" id="cd07386">
    <property type="entry name" value="MPP_DNA_pol_II_small_archeal_C"/>
    <property type="match status" value="1"/>
</dbReference>
<evidence type="ECO:0000256" key="10">
    <source>
        <dbReference type="ARBA" id="ARBA00022932"/>
    </source>
</evidence>
<protein>
    <recommendedName>
        <fullName evidence="15">DNA polymerase II small subunit</fullName>
        <shortName evidence="15">Pol II</shortName>
        <ecNumber evidence="15">2.7.7.7</ecNumber>
    </recommendedName>
    <alternativeName>
        <fullName evidence="15">Exodeoxyribonuclease small subunit</fullName>
        <ecNumber evidence="15">3.1.11.1</ecNumber>
    </alternativeName>
</protein>
<evidence type="ECO:0000256" key="11">
    <source>
        <dbReference type="ARBA" id="ARBA00023125"/>
    </source>
</evidence>
<evidence type="ECO:0000256" key="15">
    <source>
        <dbReference type="HAMAP-Rule" id="MF_00325"/>
    </source>
</evidence>
<dbReference type="InterPro" id="IPR007185">
    <property type="entry name" value="DNA_pol_a/d/e_bsu"/>
</dbReference>
<evidence type="ECO:0000259" key="17">
    <source>
        <dbReference type="Pfam" id="PF04042"/>
    </source>
</evidence>
<dbReference type="EC" id="2.7.7.7" evidence="15"/>
<keyword evidence="12 15" id="KW-0511">Multifunctional enzyme</keyword>
<comment type="subunit">
    <text evidence="3 15">Heterodimer of a large subunit and a small subunit.</text>
</comment>
<dbReference type="Proteomes" id="UP000250134">
    <property type="component" value="Chromosome"/>
</dbReference>
<dbReference type="GO" id="GO:0003887">
    <property type="term" value="F:DNA-directed DNA polymerase activity"/>
    <property type="evidence" value="ECO:0007669"/>
    <property type="project" value="UniProtKB-UniRule"/>
</dbReference>
<dbReference type="InterPro" id="IPR029052">
    <property type="entry name" value="Metallo-depent_PP-like"/>
</dbReference>
<dbReference type="GO" id="GO:0006271">
    <property type="term" value="P:DNA strand elongation involved in DNA replication"/>
    <property type="evidence" value="ECO:0007669"/>
    <property type="project" value="TreeGrafter"/>
</dbReference>
<evidence type="ECO:0000256" key="5">
    <source>
        <dbReference type="ARBA" id="ARBA00022695"/>
    </source>
</evidence>
<dbReference type="PANTHER" id="PTHR10416">
    <property type="entry name" value="DNA POLYMERASE DELTA SUBUNIT 2"/>
    <property type="match status" value="1"/>
</dbReference>
<comment type="function">
    <text evidence="13 15">Possesses two activities: a DNA synthesis (polymerase) and an exonucleolytic activity that degrades single-stranded DNA in the 3' to 5' direction. Has a template-primer preference which is characteristic of a replicative DNA polymerase.</text>
</comment>
<comment type="catalytic activity">
    <reaction evidence="1 15">
        <text>Exonucleolytic cleavage in the 3'- to 5'-direction to yield nucleoside 5'-phosphates.</text>
        <dbReference type="EC" id="3.1.11.1"/>
    </reaction>
</comment>
<dbReference type="Pfam" id="PF04042">
    <property type="entry name" value="DNA_pol_E_B"/>
    <property type="match status" value="1"/>
</dbReference>
<keyword evidence="9 15" id="KW-0269">Exonuclease</keyword>
<keyword evidence="5 15" id="KW-0548">Nucleotidyltransferase</keyword>
<organism evidence="19 20">
    <name type="scientific">Thermococcus gorgonarius</name>
    <dbReference type="NCBI Taxonomy" id="71997"/>
    <lineage>
        <taxon>Archaea</taxon>
        <taxon>Methanobacteriati</taxon>
        <taxon>Methanobacteriota</taxon>
        <taxon>Thermococci</taxon>
        <taxon>Thermococcales</taxon>
        <taxon>Thermococcaceae</taxon>
        <taxon>Thermococcus</taxon>
    </lineage>
</organism>
<dbReference type="Gene3D" id="1.10.8.800">
    <property type="entry name" value="D-family DNA polymerase, DP1 subunit N-terminal domain"/>
    <property type="match status" value="1"/>
</dbReference>
<evidence type="ECO:0000256" key="16">
    <source>
        <dbReference type="SAM" id="MobiDB-lite"/>
    </source>
</evidence>
<evidence type="ECO:0000256" key="1">
    <source>
        <dbReference type="ARBA" id="ARBA00000563"/>
    </source>
</evidence>
<dbReference type="GO" id="GO:0042575">
    <property type="term" value="C:DNA polymerase complex"/>
    <property type="evidence" value="ECO:0007669"/>
    <property type="project" value="TreeGrafter"/>
</dbReference>
<dbReference type="NCBIfam" id="NF003118">
    <property type="entry name" value="PRK04036.1-3"/>
    <property type="match status" value="1"/>
</dbReference>
<dbReference type="InterPro" id="IPR011149">
    <property type="entry name" value="Pol2_small_arc"/>
</dbReference>
<evidence type="ECO:0000256" key="14">
    <source>
        <dbReference type="ARBA" id="ARBA00049244"/>
    </source>
</evidence>
<dbReference type="NCBIfam" id="NF003117">
    <property type="entry name" value="PRK04036.1-2"/>
    <property type="match status" value="1"/>
</dbReference>
<dbReference type="GO" id="GO:0006308">
    <property type="term" value="P:DNA catabolic process"/>
    <property type="evidence" value="ECO:0007669"/>
    <property type="project" value="UniProtKB-UniRule"/>
</dbReference>
<evidence type="ECO:0000256" key="12">
    <source>
        <dbReference type="ARBA" id="ARBA00023268"/>
    </source>
</evidence>
<dbReference type="PANTHER" id="PTHR10416:SF0">
    <property type="entry name" value="DNA POLYMERASE DELTA SUBUNIT 2"/>
    <property type="match status" value="1"/>
</dbReference>
<evidence type="ECO:0000256" key="4">
    <source>
        <dbReference type="ARBA" id="ARBA00022679"/>
    </source>
</evidence>